<reference evidence="10" key="1">
    <citation type="submission" date="2020-04" db="EMBL/GenBank/DDBJ databases">
        <title>Genome Assembly and Annotation of Botryosphaeria dothidea sdau 11-99, a Latent Pathogen of Apple Fruit Ring Rot in China.</title>
        <authorList>
            <person name="Yu C."/>
            <person name="Diao Y."/>
            <person name="Lu Q."/>
            <person name="Zhao J."/>
            <person name="Cui S."/>
            <person name="Peng C."/>
            <person name="He B."/>
            <person name="Liu H."/>
        </authorList>
    </citation>
    <scope>NUCLEOTIDE SEQUENCE [LARGE SCALE GENOMIC DNA]</scope>
    <source>
        <strain evidence="10">Sdau11-99</strain>
    </source>
</reference>
<comment type="caution">
    <text evidence="10">The sequence shown here is derived from an EMBL/GenBank/DDBJ whole genome shotgun (WGS) entry which is preliminary data.</text>
</comment>
<dbReference type="Gene3D" id="3.10.260.10">
    <property type="entry name" value="Transcription regulator HTH, APSES-type DNA-binding domain"/>
    <property type="match status" value="1"/>
</dbReference>
<keyword evidence="8" id="KW-0732">Signal</keyword>
<dbReference type="GO" id="GO:0030435">
    <property type="term" value="P:sporulation resulting in formation of a cellular spore"/>
    <property type="evidence" value="ECO:0007669"/>
    <property type="project" value="UniProtKB-KW"/>
</dbReference>
<feature type="domain" description="HTH APSES-type" evidence="9">
    <location>
        <begin position="487"/>
        <end position="593"/>
    </location>
</feature>
<dbReference type="GO" id="GO:0048315">
    <property type="term" value="P:conidium formation"/>
    <property type="evidence" value="ECO:0007669"/>
    <property type="project" value="UniProtKB-KW"/>
</dbReference>
<comment type="similarity">
    <text evidence="1">Belongs to the EFG1/PHD1/stuA family.</text>
</comment>
<protein>
    <submittedName>
        <fullName evidence="10">Apses transcription factor</fullName>
    </submittedName>
</protein>
<keyword evidence="4" id="KW-0238">DNA-binding</keyword>
<dbReference type="GO" id="GO:0005634">
    <property type="term" value="C:nucleus"/>
    <property type="evidence" value="ECO:0007669"/>
    <property type="project" value="TreeGrafter"/>
</dbReference>
<dbReference type="InterPro" id="IPR018004">
    <property type="entry name" value="KilA/APSES_HTH"/>
</dbReference>
<evidence type="ECO:0000256" key="7">
    <source>
        <dbReference type="SAM" id="MobiDB-lite"/>
    </source>
</evidence>
<dbReference type="EMBL" id="WWBZ02000082">
    <property type="protein sequence ID" value="KAF4300871.1"/>
    <property type="molecule type" value="Genomic_DNA"/>
</dbReference>
<dbReference type="GO" id="GO:0045944">
    <property type="term" value="P:positive regulation of transcription by RNA polymerase II"/>
    <property type="evidence" value="ECO:0007669"/>
    <property type="project" value="TreeGrafter"/>
</dbReference>
<dbReference type="GO" id="GO:0003700">
    <property type="term" value="F:DNA-binding transcription factor activity"/>
    <property type="evidence" value="ECO:0007669"/>
    <property type="project" value="TreeGrafter"/>
</dbReference>
<keyword evidence="6" id="KW-0183">Conidiation</keyword>
<dbReference type="SUPFAM" id="SSF54616">
    <property type="entry name" value="DNA-binding domain of Mlu1-box binding protein MBP1"/>
    <property type="match status" value="1"/>
</dbReference>
<evidence type="ECO:0000256" key="4">
    <source>
        <dbReference type="ARBA" id="ARBA00023125"/>
    </source>
</evidence>
<dbReference type="SMART" id="SM01252">
    <property type="entry name" value="KilA-N"/>
    <property type="match status" value="1"/>
</dbReference>
<keyword evidence="3" id="KW-0805">Transcription regulation</keyword>
<feature type="region of interest" description="Disordered" evidence="7">
    <location>
        <begin position="84"/>
        <end position="107"/>
    </location>
</feature>
<dbReference type="Proteomes" id="UP000572817">
    <property type="component" value="Unassembled WGS sequence"/>
</dbReference>
<evidence type="ECO:0000256" key="8">
    <source>
        <dbReference type="SAM" id="SignalP"/>
    </source>
</evidence>
<feature type="compositionally biased region" description="Polar residues" evidence="7">
    <location>
        <begin position="1000"/>
        <end position="1009"/>
    </location>
</feature>
<feature type="chain" id="PRO_5034151725" evidence="8">
    <location>
        <begin position="16"/>
        <end position="1009"/>
    </location>
</feature>
<feature type="compositionally biased region" description="Low complexity" evidence="7">
    <location>
        <begin position="281"/>
        <end position="318"/>
    </location>
</feature>
<accession>A0A8H4IGN9</accession>
<feature type="region of interest" description="Disordered" evidence="7">
    <location>
        <begin position="194"/>
        <end position="233"/>
    </location>
</feature>
<evidence type="ECO:0000256" key="2">
    <source>
        <dbReference type="ARBA" id="ARBA00022969"/>
    </source>
</evidence>
<dbReference type="PANTHER" id="PTHR47792">
    <property type="entry name" value="PROTEIN SOK2-RELATED"/>
    <property type="match status" value="1"/>
</dbReference>
<evidence type="ECO:0000313" key="10">
    <source>
        <dbReference type="EMBL" id="KAF4300871.1"/>
    </source>
</evidence>
<dbReference type="OrthoDB" id="5407653at2759"/>
<feature type="compositionally biased region" description="Low complexity" evidence="7">
    <location>
        <begin position="448"/>
        <end position="469"/>
    </location>
</feature>
<keyword evidence="2" id="KW-0749">Sporulation</keyword>
<name>A0A8H4IGN9_9PEZI</name>
<feature type="compositionally biased region" description="Polar residues" evidence="7">
    <location>
        <begin position="338"/>
        <end position="353"/>
    </location>
</feature>
<keyword evidence="5" id="KW-0804">Transcription</keyword>
<feature type="compositionally biased region" description="Polar residues" evidence="7">
    <location>
        <begin position="732"/>
        <end position="765"/>
    </location>
</feature>
<evidence type="ECO:0000256" key="6">
    <source>
        <dbReference type="ARBA" id="ARBA00023321"/>
    </source>
</evidence>
<evidence type="ECO:0000256" key="5">
    <source>
        <dbReference type="ARBA" id="ARBA00023163"/>
    </source>
</evidence>
<evidence type="ECO:0000256" key="1">
    <source>
        <dbReference type="ARBA" id="ARBA00007247"/>
    </source>
</evidence>
<feature type="region of interest" description="Disordered" evidence="7">
    <location>
        <begin position="274"/>
        <end position="361"/>
    </location>
</feature>
<feature type="compositionally biased region" description="Polar residues" evidence="7">
    <location>
        <begin position="400"/>
        <end position="419"/>
    </location>
</feature>
<sequence length="1009" mass="107717">MGVVVVVVVVAWGPAFVPCPCPHPHTAWERQRTRRTPQHGGESARARQHHVCGTIGSAGGSGWLAARASGLPLGVDGRVGQLSAAAGGDAPPSIASRRSQRGGPANGCRAAIRLGGAMPALSHPERCSAHPPASTLHHPFSQQRRRRGTRFFRWLRASHAADRLCRWTCPAQRAARSPRARDAGSLPRCSIGERERSVERLRRPHQRTANHPLRGSRPSHPVTSKPYPPNTEKLELPSISQVHSRGPVDASWYNTQFTPRPTVSSERLPALPQIQSGANTSSNNSSPRGGSISSASAINSSASSHTSYSSSVNGSHSGFKTPSPEQTPQTLGRDPHSLNGQSQDSPYAQQHQPSGYGYATDSYANMNQMQSYADVQQHHLPNAGHATSSGPPSTMGHYAYNQQPPYLQPGPTNSIVQGSYYQNSYGNGMPSTPSTATMNSSLVPASLPLPAMSAGGPGSSVPGQQGYPPTHQFDTTGQVAPPGMKPRVTATLWEDEGSLCFQVEAKGVCVARREDNHFINGTKLLNVAGMTRGRRDGILKSEKTRHVVKIGPMHLKGVWIPFERALDFANKEKITEQLYPLFVHDIGALLYHPTNQRGSVGTGNAMAALDRRRPEGQQRYIGAPAASQAPSLHHHHSLSNSSIPTQLQQSPHSIAPHPSSGRPSIDRAHTFPTPPTSASSIIGVGNSSNSYEWGNTGMSNMQGNQPLSIDTGLSNAARSVPTTPATTPPGTMQNMQQYPTSQGYDSSRQMYSAPPNQQGQYSAQNIPRYPQPVQSAPFPKSEMAPPVRAAGDPVQQADVKPTEGLLNQPPEQVGQVTGDDEADHDHDNEYTHTSAPYNSRASYGYAASAAPGAMRGDHVPQDMTGSPHQNGSGRATPRTTNTGQTQWTSGYATPGQTKLPSSNLYSVMSDTRSTANGNPGPDGYPAPNAMAAGYPSQYSPANGLPGKRIRELDDDETDYGRPASRDANGNDVESLKRRKTLTESTMGGAVGAVPGGLQRAKTTLAQHRR</sequence>
<dbReference type="PROSITE" id="PS51299">
    <property type="entry name" value="HTH_APSES"/>
    <property type="match status" value="1"/>
</dbReference>
<feature type="region of interest" description="Disordered" evidence="7">
    <location>
        <begin position="381"/>
        <end position="419"/>
    </location>
</feature>
<dbReference type="GO" id="GO:0043565">
    <property type="term" value="F:sequence-specific DNA binding"/>
    <property type="evidence" value="ECO:0007669"/>
    <property type="project" value="TreeGrafter"/>
</dbReference>
<dbReference type="InterPro" id="IPR029790">
    <property type="entry name" value="EFG1/Phd1/StuA"/>
</dbReference>
<feature type="region of interest" description="Disordered" evidence="7">
    <location>
        <begin position="719"/>
        <end position="837"/>
    </location>
</feature>
<feature type="region of interest" description="Disordered" evidence="7">
    <location>
        <begin position="122"/>
        <end position="146"/>
    </location>
</feature>
<feature type="region of interest" description="Disordered" evidence="7">
    <location>
        <begin position="851"/>
        <end position="1009"/>
    </location>
</feature>
<dbReference type="AlphaFoldDB" id="A0A8H4IGN9"/>
<evidence type="ECO:0000259" key="9">
    <source>
        <dbReference type="PROSITE" id="PS51299"/>
    </source>
</evidence>
<feature type="region of interest" description="Disordered" evidence="7">
    <location>
        <begin position="625"/>
        <end position="684"/>
    </location>
</feature>
<feature type="compositionally biased region" description="Polar residues" evidence="7">
    <location>
        <begin position="863"/>
        <end position="917"/>
    </location>
</feature>
<keyword evidence="11" id="KW-1185">Reference proteome</keyword>
<evidence type="ECO:0000313" key="11">
    <source>
        <dbReference type="Proteomes" id="UP000572817"/>
    </source>
</evidence>
<gene>
    <name evidence="10" type="ORF">GTA08_BOTSDO10619</name>
</gene>
<feature type="signal peptide" evidence="8">
    <location>
        <begin position="1"/>
        <end position="15"/>
    </location>
</feature>
<proteinExistence type="inferred from homology"/>
<dbReference type="InterPro" id="IPR003163">
    <property type="entry name" value="Tscrpt_reg_HTH_APSES-type"/>
</dbReference>
<evidence type="ECO:0000256" key="3">
    <source>
        <dbReference type="ARBA" id="ARBA00023015"/>
    </source>
</evidence>
<organism evidence="10 11">
    <name type="scientific">Botryosphaeria dothidea</name>
    <dbReference type="NCBI Taxonomy" id="55169"/>
    <lineage>
        <taxon>Eukaryota</taxon>
        <taxon>Fungi</taxon>
        <taxon>Dikarya</taxon>
        <taxon>Ascomycota</taxon>
        <taxon>Pezizomycotina</taxon>
        <taxon>Dothideomycetes</taxon>
        <taxon>Dothideomycetes incertae sedis</taxon>
        <taxon>Botryosphaeriales</taxon>
        <taxon>Botryosphaeriaceae</taxon>
        <taxon>Botryosphaeria</taxon>
    </lineage>
</organism>
<feature type="compositionally biased region" description="Low complexity" evidence="7">
    <location>
        <begin position="721"/>
        <end position="731"/>
    </location>
</feature>
<dbReference type="Pfam" id="PF04383">
    <property type="entry name" value="KilA-N"/>
    <property type="match status" value="1"/>
</dbReference>
<dbReference type="PANTHER" id="PTHR47792:SF1">
    <property type="entry name" value="PROTEIN SOK2-RELATED"/>
    <property type="match status" value="1"/>
</dbReference>
<feature type="compositionally biased region" description="Polar residues" evidence="7">
    <location>
        <begin position="643"/>
        <end position="652"/>
    </location>
</feature>
<feature type="region of interest" description="Disordered" evidence="7">
    <location>
        <begin position="448"/>
        <end position="485"/>
    </location>
</feature>
<dbReference type="InterPro" id="IPR036887">
    <property type="entry name" value="HTH_APSES_sf"/>
</dbReference>